<sequence length="402" mass="46983">MTADFDLSRLLQNYIEEMFDEKDVSEENRKKLWGHYNNKLSKGIDVGFGSSVEFDDSEIVKSLKNDVARFSAFKETSFKNDLEKLMVKNERLVPWSEFKKEAYKLSGDYNGTWLETEYHHTVASSNMAQKWKEFERDVDLYPNLKIVTVNDNRRRNEHGLLDGVIRSFYDVFWDTHMMPLDWGCRCDIEQTDEDVTEVPGGFQTKIEFENNSGKTGKIFGGTAYETNLSEKEKKEAQKNADRWSNELRENAELQKLKKPKYKKVGDVLVSEYADKSGLVRDTEVAQKIFDMHKAIVKIRPQLNPMIVKGTKNPEYEINGKISDRKSPTKGNFTSLLKKAKDQDCENIVFDLERYPYEIGDFLRKLRSNFVNNDSYPLIRDFYIVKDNKVLFITRKELKKATY</sequence>
<dbReference type="Proteomes" id="UP001163731">
    <property type="component" value="Unassembled WGS sequence"/>
</dbReference>
<evidence type="ECO:0000259" key="2">
    <source>
        <dbReference type="Pfam" id="PF04233"/>
    </source>
</evidence>
<gene>
    <name evidence="4" type="ORF">OMO38_10360</name>
</gene>
<organism evidence="4 5">
    <name type="scientific">Chryseobacterium kimseyorum</name>
    <dbReference type="NCBI Taxonomy" id="2984028"/>
    <lineage>
        <taxon>Bacteria</taxon>
        <taxon>Pseudomonadati</taxon>
        <taxon>Bacteroidota</taxon>
        <taxon>Flavobacteriia</taxon>
        <taxon>Flavobacteriales</taxon>
        <taxon>Weeksellaceae</taxon>
        <taxon>Chryseobacterium group</taxon>
        <taxon>Chryseobacterium</taxon>
    </lineage>
</organism>
<dbReference type="Pfam" id="PF04233">
    <property type="entry name" value="Phage_Mu_F"/>
    <property type="match status" value="1"/>
</dbReference>
<proteinExistence type="predicted"/>
<evidence type="ECO:0000313" key="4">
    <source>
        <dbReference type="EMBL" id="MCW3168924.1"/>
    </source>
</evidence>
<dbReference type="InterPro" id="IPR040559">
    <property type="entry name" value="CdiA_C"/>
</dbReference>
<dbReference type="Gene3D" id="3.40.1350.120">
    <property type="match status" value="1"/>
</dbReference>
<evidence type="ECO:0000256" key="1">
    <source>
        <dbReference type="SAM" id="Coils"/>
    </source>
</evidence>
<protein>
    <submittedName>
        <fullName evidence="4">Phage minor head protein</fullName>
    </submittedName>
</protein>
<accession>A0ABT3HYU9</accession>
<evidence type="ECO:0000313" key="5">
    <source>
        <dbReference type="Proteomes" id="UP001163731"/>
    </source>
</evidence>
<comment type="caution">
    <text evidence="4">The sequence shown here is derived from an EMBL/GenBank/DDBJ whole genome shotgun (WGS) entry which is preliminary data.</text>
</comment>
<dbReference type="InterPro" id="IPR006528">
    <property type="entry name" value="Phage_head_morphogenesis_dom"/>
</dbReference>
<dbReference type="EMBL" id="JAPDHW010000006">
    <property type="protein sequence ID" value="MCW3168924.1"/>
    <property type="molecule type" value="Genomic_DNA"/>
</dbReference>
<dbReference type="RefSeq" id="WP_264750106.1">
    <property type="nucleotide sequence ID" value="NZ_JAPDHW010000006.1"/>
</dbReference>
<evidence type="ECO:0000259" key="3">
    <source>
        <dbReference type="Pfam" id="PF18451"/>
    </source>
</evidence>
<feature type="coiled-coil region" evidence="1">
    <location>
        <begin position="226"/>
        <end position="253"/>
    </location>
</feature>
<reference evidence="4" key="1">
    <citation type="submission" date="2022-10" db="EMBL/GenBank/DDBJ databases">
        <title>Chryseobacterium babae sp. nov. isolated from the gut of the beetle Oryctes rhinoceros, and Chryseobacterium kimseyorum sp. nov., isolated from a stick insect rearing cage.</title>
        <authorList>
            <person name="Shelomi M."/>
            <person name="Han C.-J."/>
            <person name="Chen W.-M."/>
            <person name="Chen H.-K."/>
            <person name="Liaw S.-J."/>
            <person name="Muhle E."/>
            <person name="Clermont D."/>
        </authorList>
    </citation>
    <scope>NUCLEOTIDE SEQUENCE</scope>
    <source>
        <strain evidence="4">09-1422</strain>
    </source>
</reference>
<name>A0ABT3HYU9_9FLAO</name>
<keyword evidence="1" id="KW-0175">Coiled coil</keyword>
<keyword evidence="5" id="KW-1185">Reference proteome</keyword>
<dbReference type="Pfam" id="PF18451">
    <property type="entry name" value="CdiA_C"/>
    <property type="match status" value="1"/>
</dbReference>
<feature type="domain" description="Phage head morphogenesis" evidence="2">
    <location>
        <begin position="110"/>
        <end position="188"/>
    </location>
</feature>
<feature type="domain" description="tRNA nuclease CdiA C-terminal" evidence="3">
    <location>
        <begin position="311"/>
        <end position="389"/>
    </location>
</feature>